<name>A0ABS8L198_9HYPH</name>
<sequence>MAKRGRPKGARSALTLAERFAAVANGGDPHADRALTATELAALVPADARPAGVSVRKHLLAVAAPAKHKGDEFERLRKLRQRRGYEFDAD</sequence>
<reference evidence="1 2" key="1">
    <citation type="submission" date="2021-11" db="EMBL/GenBank/DDBJ databases">
        <authorList>
            <person name="Lee D.-H."/>
            <person name="Kim S.-B."/>
        </authorList>
    </citation>
    <scope>NUCLEOTIDE SEQUENCE [LARGE SCALE GENOMIC DNA]</scope>
    <source>
        <strain evidence="1 2">KCTC 52223</strain>
    </source>
</reference>
<protein>
    <submittedName>
        <fullName evidence="1">Uncharacterized protein</fullName>
    </submittedName>
</protein>
<dbReference type="EMBL" id="JAJISD010000013">
    <property type="protein sequence ID" value="MCC8432114.1"/>
    <property type="molecule type" value="Genomic_DNA"/>
</dbReference>
<accession>A0ABS8L198</accession>
<gene>
    <name evidence="1" type="ORF">LJ725_24325</name>
</gene>
<proteinExistence type="predicted"/>
<evidence type="ECO:0000313" key="2">
    <source>
        <dbReference type="Proteomes" id="UP001198862"/>
    </source>
</evidence>
<organism evidence="1 2">
    <name type="scientific">Reyranella aquatilis</name>
    <dbReference type="NCBI Taxonomy" id="2035356"/>
    <lineage>
        <taxon>Bacteria</taxon>
        <taxon>Pseudomonadati</taxon>
        <taxon>Pseudomonadota</taxon>
        <taxon>Alphaproteobacteria</taxon>
        <taxon>Hyphomicrobiales</taxon>
        <taxon>Reyranellaceae</taxon>
        <taxon>Reyranella</taxon>
    </lineage>
</organism>
<keyword evidence="2" id="KW-1185">Reference proteome</keyword>
<dbReference type="RefSeq" id="WP_230553536.1">
    <property type="nucleotide sequence ID" value="NZ_JAJISD010000013.1"/>
</dbReference>
<comment type="caution">
    <text evidence="1">The sequence shown here is derived from an EMBL/GenBank/DDBJ whole genome shotgun (WGS) entry which is preliminary data.</text>
</comment>
<evidence type="ECO:0000313" key="1">
    <source>
        <dbReference type="EMBL" id="MCC8432114.1"/>
    </source>
</evidence>
<dbReference type="Proteomes" id="UP001198862">
    <property type="component" value="Unassembled WGS sequence"/>
</dbReference>